<dbReference type="Proteomes" id="UP001246372">
    <property type="component" value="Unassembled WGS sequence"/>
</dbReference>
<feature type="domain" description="SGNH hydrolase-type esterase" evidence="1">
    <location>
        <begin position="44"/>
        <end position="237"/>
    </location>
</feature>
<evidence type="ECO:0000259" key="1">
    <source>
        <dbReference type="Pfam" id="PF13472"/>
    </source>
</evidence>
<evidence type="ECO:0000313" key="2">
    <source>
        <dbReference type="EMBL" id="MDT8998338.1"/>
    </source>
</evidence>
<name>A0ABU3P730_9BURK</name>
<keyword evidence="3" id="KW-1185">Reference proteome</keyword>
<keyword evidence="2" id="KW-0378">Hydrolase</keyword>
<dbReference type="InterPro" id="IPR013830">
    <property type="entry name" value="SGNH_hydro"/>
</dbReference>
<organism evidence="2 3">
    <name type="scientific">Roseateles aquae</name>
    <dbReference type="NCBI Taxonomy" id="3077235"/>
    <lineage>
        <taxon>Bacteria</taxon>
        <taxon>Pseudomonadati</taxon>
        <taxon>Pseudomonadota</taxon>
        <taxon>Betaproteobacteria</taxon>
        <taxon>Burkholderiales</taxon>
        <taxon>Sphaerotilaceae</taxon>
        <taxon>Roseateles</taxon>
    </lineage>
</organism>
<dbReference type="SUPFAM" id="SSF52266">
    <property type="entry name" value="SGNH hydrolase"/>
    <property type="match status" value="1"/>
</dbReference>
<comment type="caution">
    <text evidence="2">The sequence shown here is derived from an EMBL/GenBank/DDBJ whole genome shotgun (WGS) entry which is preliminary data.</text>
</comment>
<proteinExistence type="predicted"/>
<reference evidence="2" key="1">
    <citation type="submission" date="2023-09" db="EMBL/GenBank/DDBJ databases">
        <title>Paucibacter sp. APW11 Genome sequencing and assembly.</title>
        <authorList>
            <person name="Kim I."/>
        </authorList>
    </citation>
    <scope>NUCLEOTIDE SEQUENCE</scope>
    <source>
        <strain evidence="2">APW11</strain>
    </source>
</reference>
<protein>
    <submittedName>
        <fullName evidence="2">SGNH/GDSL hydrolase family protein</fullName>
        <ecNumber evidence="2">3.1.-.-</ecNumber>
    </submittedName>
</protein>
<accession>A0ABU3P730</accession>
<dbReference type="EMBL" id="JAVXZY010000001">
    <property type="protein sequence ID" value="MDT8998338.1"/>
    <property type="molecule type" value="Genomic_DNA"/>
</dbReference>
<dbReference type="RefSeq" id="WP_315648651.1">
    <property type="nucleotide sequence ID" value="NZ_JAVXZY010000001.1"/>
</dbReference>
<dbReference type="GO" id="GO:0016787">
    <property type="term" value="F:hydrolase activity"/>
    <property type="evidence" value="ECO:0007669"/>
    <property type="project" value="UniProtKB-KW"/>
</dbReference>
<sequence length="572" mass="60937">MPQLNSKGAGLTARQDPAGGAMMHWQGEAQPLPIGRAGSRVLLFGHSYLDQETDTFTFNRPIENLNGTVVWANFLLDRPWEIVRGHAIGGERLIDMADRISQGAAERYAAVFWNAGINDLKNTKNTGNSRYTGLPYVTDSDQTDLSILISRASKQLYQLVKLAAMVVILPETSPANGAGDQTRWLAHRTAQLNRWYRWLAASDPRFHYVPLDEITWDPVSAAGDVRSGMYGDSIHPGCLGAFLRGKMLAAYMGSYVRPNIYLPHTVVDAWTNLKLTGTALASNGDGTLRVTMNNSQAGTAAIRKGDKATINVPVAGQKAWNGRWTVVAATTTYIDLACAVPGSYTGTINVSTANNVFDNPLFVTTTGGSSSGGGTVTGTVPSGCSIDIPAGSSVTNSFSAHTDRSGQADQFGNWWQMDFVLGANALVQIYLNAHRDLEASPVYGRLALGADVVAEMELEVLASPTPTGISKLQVGISSNYTPPSASQQTLQLFTFYRSGTVTSAHPNAACRGVAGLPPWRIPADAGGVLNSLDGLIQLQAGASGATVSIRIARATISAVDNLLRDSTVAYDI</sequence>
<dbReference type="Pfam" id="PF13472">
    <property type="entry name" value="Lipase_GDSL_2"/>
    <property type="match status" value="1"/>
</dbReference>
<evidence type="ECO:0000313" key="3">
    <source>
        <dbReference type="Proteomes" id="UP001246372"/>
    </source>
</evidence>
<dbReference type="InterPro" id="IPR036514">
    <property type="entry name" value="SGNH_hydro_sf"/>
</dbReference>
<dbReference type="Gene3D" id="3.40.50.1110">
    <property type="entry name" value="SGNH hydrolase"/>
    <property type="match status" value="1"/>
</dbReference>
<gene>
    <name evidence="2" type="ORF">RQP53_03500</name>
</gene>
<dbReference type="EC" id="3.1.-.-" evidence="2"/>